<dbReference type="InterPro" id="IPR035965">
    <property type="entry name" value="PAS-like_dom_sf"/>
</dbReference>
<sequence length="72" mass="8065">MEKFEATLDNCHKEPIHIPGSIQPHGYLLLFDTNTLTLRYFSENFAALIGLEPSALVNTHAEAIFESPFLSC</sequence>
<organism evidence="2 3">
    <name type="scientific">Pseudoalteromonas piscicida</name>
    <dbReference type="NCBI Taxonomy" id="43662"/>
    <lineage>
        <taxon>Bacteria</taxon>
        <taxon>Pseudomonadati</taxon>
        <taxon>Pseudomonadota</taxon>
        <taxon>Gammaproteobacteria</taxon>
        <taxon>Alteromonadales</taxon>
        <taxon>Pseudoalteromonadaceae</taxon>
        <taxon>Pseudoalteromonas</taxon>
    </lineage>
</organism>
<dbReference type="InterPro" id="IPR013654">
    <property type="entry name" value="PAS_2"/>
</dbReference>
<dbReference type="Pfam" id="PF08446">
    <property type="entry name" value="PAS_2"/>
    <property type="match status" value="1"/>
</dbReference>
<dbReference type="EMBL" id="CP011924">
    <property type="protein sequence ID" value="ATD07515.1"/>
    <property type="molecule type" value="Genomic_DNA"/>
</dbReference>
<dbReference type="RefSeq" id="WP_010372358.1">
    <property type="nucleotide sequence ID" value="NZ_CP011924.1"/>
</dbReference>
<feature type="domain" description="PAS fold-2" evidence="1">
    <location>
        <begin position="11"/>
        <end position="67"/>
    </location>
</feature>
<proteinExistence type="predicted"/>
<dbReference type="SUPFAM" id="SSF55785">
    <property type="entry name" value="PYP-like sensor domain (PAS domain)"/>
    <property type="match status" value="1"/>
</dbReference>
<evidence type="ECO:0000313" key="3">
    <source>
        <dbReference type="Proteomes" id="UP000016521"/>
    </source>
</evidence>
<accession>A0ABM6NEY2</accession>
<evidence type="ECO:0000259" key="1">
    <source>
        <dbReference type="Pfam" id="PF08446"/>
    </source>
</evidence>
<evidence type="ECO:0000313" key="2">
    <source>
        <dbReference type="EMBL" id="ATD07515.1"/>
    </source>
</evidence>
<dbReference type="Proteomes" id="UP000016521">
    <property type="component" value="Chromosome I"/>
</dbReference>
<name>A0ABM6NEY2_PSEO7</name>
<protein>
    <recommendedName>
        <fullName evidence="1">PAS fold-2 domain-containing protein</fullName>
    </recommendedName>
</protein>
<gene>
    <name evidence="2" type="ORF">PPIS_a2572</name>
</gene>
<keyword evidence="3" id="KW-1185">Reference proteome</keyword>
<dbReference type="Gene3D" id="3.30.450.20">
    <property type="entry name" value="PAS domain"/>
    <property type="match status" value="1"/>
</dbReference>
<reference evidence="2 3" key="1">
    <citation type="submission" date="2015-06" db="EMBL/GenBank/DDBJ databases">
        <authorList>
            <person name="Xie B.-B."/>
            <person name="Rong J.-C."/>
            <person name="Qin Q.-L."/>
            <person name="Zhang Y.-Z."/>
        </authorList>
    </citation>
    <scope>NUCLEOTIDE SEQUENCE [LARGE SCALE GENOMIC DNA]</scope>
    <source>
        <strain evidence="2 3">JCM 20779</strain>
    </source>
</reference>